<dbReference type="NCBIfam" id="TIGR00557">
    <property type="entry name" value="pdxA"/>
    <property type="match status" value="1"/>
</dbReference>
<protein>
    <submittedName>
        <fullName evidence="4">4-hydroxythreonine-4-phosphate dehydrogenase PdxA</fullName>
        <ecNumber evidence="4">1.1.1.262</ecNumber>
    </submittedName>
</protein>
<dbReference type="GO" id="GO:0051287">
    <property type="term" value="F:NAD binding"/>
    <property type="evidence" value="ECO:0007669"/>
    <property type="project" value="InterPro"/>
</dbReference>
<dbReference type="PANTHER" id="PTHR30004">
    <property type="entry name" value="4-HYDROXYTHREONINE-4-PHOSPHATE DEHYDROGENASE"/>
    <property type="match status" value="1"/>
</dbReference>
<dbReference type="Gene3D" id="3.40.718.10">
    <property type="entry name" value="Isopropylmalate Dehydrogenase"/>
    <property type="match status" value="1"/>
</dbReference>
<proteinExistence type="predicted"/>
<gene>
    <name evidence="4" type="primary">pdxA</name>
    <name evidence="4" type="ORF">C4532_13010</name>
</gene>
<keyword evidence="3" id="KW-0520">NAD</keyword>
<accession>A0A419EVH6</accession>
<evidence type="ECO:0000313" key="5">
    <source>
        <dbReference type="Proteomes" id="UP000285961"/>
    </source>
</evidence>
<dbReference type="AlphaFoldDB" id="A0A419EVH6"/>
<keyword evidence="1" id="KW-0479">Metal-binding</keyword>
<dbReference type="InterPro" id="IPR005255">
    <property type="entry name" value="PdxA_fam"/>
</dbReference>
<comment type="caution">
    <text evidence="4">The sequence shown here is derived from an EMBL/GenBank/DDBJ whole genome shotgun (WGS) entry which is preliminary data.</text>
</comment>
<dbReference type="PANTHER" id="PTHR30004:SF6">
    <property type="entry name" value="D-THREONATE 4-PHOSPHATE DEHYDROGENASE"/>
    <property type="match status" value="1"/>
</dbReference>
<evidence type="ECO:0000256" key="1">
    <source>
        <dbReference type="ARBA" id="ARBA00022723"/>
    </source>
</evidence>
<sequence>MPKPVVGITVGDPAGIGPEIVSKALNNRRVQSLCQPVVFGTARFLNTPTLKTDPVRGHDNIIQAPFERSHGGTIVRLFEVEVKGTIESGKRSANSGKAAMAYLDAAIRAAQRHEIDALVTAPVSKSAIRMAGMHSFVGHTEYLAQVTGARLFAMMFYSKRLRVTLVTTHLPLKDVATSVTSKKILGAITLSNDALKKLGFDRPRIGVAGINPHAGEEKAFGDEDVRIVAPAVRKARERGIDAQGPVPADTLFRAAYKGEYDLVVAMYHDQALAPFKMIAFDEGVNVTLGLPFVRTSVDHGTAFEIAGKGVASEKSLVEAIKLAVRLCT</sequence>
<dbReference type="Proteomes" id="UP000285961">
    <property type="component" value="Unassembled WGS sequence"/>
</dbReference>
<dbReference type="GO" id="GO:0046872">
    <property type="term" value="F:metal ion binding"/>
    <property type="evidence" value="ECO:0007669"/>
    <property type="project" value="UniProtKB-KW"/>
</dbReference>
<dbReference type="SUPFAM" id="SSF53659">
    <property type="entry name" value="Isocitrate/Isopropylmalate dehydrogenase-like"/>
    <property type="match status" value="1"/>
</dbReference>
<evidence type="ECO:0000256" key="3">
    <source>
        <dbReference type="ARBA" id="ARBA00023027"/>
    </source>
</evidence>
<organism evidence="4 5">
    <name type="scientific">Candidatus Abyssobacteria bacterium SURF_17</name>
    <dbReference type="NCBI Taxonomy" id="2093361"/>
    <lineage>
        <taxon>Bacteria</taxon>
        <taxon>Pseudomonadati</taxon>
        <taxon>Candidatus Hydrogenedentota</taxon>
        <taxon>Candidatus Abyssobacteria</taxon>
    </lineage>
</organism>
<evidence type="ECO:0000313" key="4">
    <source>
        <dbReference type="EMBL" id="RJP68193.1"/>
    </source>
</evidence>
<dbReference type="Pfam" id="PF04166">
    <property type="entry name" value="PdxA"/>
    <property type="match status" value="1"/>
</dbReference>
<evidence type="ECO:0000256" key="2">
    <source>
        <dbReference type="ARBA" id="ARBA00023002"/>
    </source>
</evidence>
<dbReference type="EC" id="1.1.1.262" evidence="4"/>
<dbReference type="EMBL" id="QZKI01000093">
    <property type="protein sequence ID" value="RJP68193.1"/>
    <property type="molecule type" value="Genomic_DNA"/>
</dbReference>
<reference evidence="4 5" key="1">
    <citation type="journal article" date="2017" name="ISME J.">
        <title>Energy and carbon metabolisms in a deep terrestrial subsurface fluid microbial community.</title>
        <authorList>
            <person name="Momper L."/>
            <person name="Jungbluth S.P."/>
            <person name="Lee M.D."/>
            <person name="Amend J.P."/>
        </authorList>
    </citation>
    <scope>NUCLEOTIDE SEQUENCE [LARGE SCALE GENOMIC DNA]</scope>
    <source>
        <strain evidence="4">SURF_17</strain>
    </source>
</reference>
<keyword evidence="2 4" id="KW-0560">Oxidoreductase</keyword>
<dbReference type="GO" id="GO:0050570">
    <property type="term" value="F:4-hydroxythreonine-4-phosphate dehydrogenase activity"/>
    <property type="evidence" value="ECO:0007669"/>
    <property type="project" value="UniProtKB-EC"/>
</dbReference>
<name>A0A419EVH6_9BACT</name>